<proteinExistence type="predicted"/>
<accession>A0A6P5P878</accession>
<sequence length="99" mass="10865">MEKHILQLLLVLSLLVMSLQALTCITCDRMNSRGICEGKEGCCQARPGEKCASLITLKDGKIQFGSQRCADLCFTGTVKNGDQTVKMNCCNNKSFCNKL</sequence>
<name>A0A6P5P878_MUSCR</name>
<dbReference type="GeneID" id="110288380"/>
<dbReference type="RefSeq" id="XP_021010397.1">
    <property type="nucleotide sequence ID" value="XM_021154738.1"/>
</dbReference>
<keyword evidence="1" id="KW-0732">Signal</keyword>
<dbReference type="KEGG" id="mcal:110288380"/>
<keyword evidence="3" id="KW-1185">Reference proteome</keyword>
<protein>
    <submittedName>
        <fullName evidence="4">Secreted seminal-vesicle Ly-6 protein 1-like</fullName>
    </submittedName>
</protein>
<feature type="domain" description="UPAR/Ly6" evidence="2">
    <location>
        <begin position="20"/>
        <end position="98"/>
    </location>
</feature>
<dbReference type="Proteomes" id="UP000515126">
    <property type="component" value="Unplaced"/>
</dbReference>
<evidence type="ECO:0000313" key="3">
    <source>
        <dbReference type="Proteomes" id="UP000515126"/>
    </source>
</evidence>
<evidence type="ECO:0000256" key="1">
    <source>
        <dbReference type="SAM" id="SignalP"/>
    </source>
</evidence>
<evidence type="ECO:0000259" key="2">
    <source>
        <dbReference type="Pfam" id="PF00021"/>
    </source>
</evidence>
<gene>
    <name evidence="4" type="primary">LOC110288380</name>
</gene>
<evidence type="ECO:0000313" key="4">
    <source>
        <dbReference type="RefSeq" id="XP_021010397.1"/>
    </source>
</evidence>
<organism evidence="3 4">
    <name type="scientific">Mus caroli</name>
    <name type="common">Ryukyu mouse</name>
    <name type="synonym">Ricefield mouse</name>
    <dbReference type="NCBI Taxonomy" id="10089"/>
    <lineage>
        <taxon>Eukaryota</taxon>
        <taxon>Metazoa</taxon>
        <taxon>Chordata</taxon>
        <taxon>Craniata</taxon>
        <taxon>Vertebrata</taxon>
        <taxon>Euteleostomi</taxon>
        <taxon>Mammalia</taxon>
        <taxon>Eutheria</taxon>
        <taxon>Euarchontoglires</taxon>
        <taxon>Glires</taxon>
        <taxon>Rodentia</taxon>
        <taxon>Myomorpha</taxon>
        <taxon>Muroidea</taxon>
        <taxon>Muridae</taxon>
        <taxon>Murinae</taxon>
        <taxon>Mus</taxon>
        <taxon>Mus</taxon>
    </lineage>
</organism>
<dbReference type="InterPro" id="IPR016054">
    <property type="entry name" value="LY6_UPA_recep-like"/>
</dbReference>
<reference evidence="4" key="1">
    <citation type="submission" date="2025-08" db="UniProtKB">
        <authorList>
            <consortium name="RefSeq"/>
        </authorList>
    </citation>
    <scope>IDENTIFICATION</scope>
</reference>
<dbReference type="Pfam" id="PF00021">
    <property type="entry name" value="UPAR_LY6"/>
    <property type="match status" value="1"/>
</dbReference>
<feature type="chain" id="PRO_5027545250" evidence="1">
    <location>
        <begin position="22"/>
        <end position="99"/>
    </location>
</feature>
<dbReference type="AlphaFoldDB" id="A0A6P5P878"/>
<dbReference type="CDD" id="cd23628">
    <property type="entry name" value="TFP_LU_ECD_SP10_like"/>
    <property type="match status" value="1"/>
</dbReference>
<feature type="signal peptide" evidence="1">
    <location>
        <begin position="1"/>
        <end position="21"/>
    </location>
</feature>